<protein>
    <submittedName>
        <fullName evidence="1">Uncharacterized protein</fullName>
    </submittedName>
</protein>
<evidence type="ECO:0000313" key="1">
    <source>
        <dbReference type="EMBL" id="GAP05071.1"/>
    </source>
</evidence>
<dbReference type="EMBL" id="DF968112">
    <property type="protein sequence ID" value="GAP05071.1"/>
    <property type="molecule type" value="Genomic_DNA"/>
</dbReference>
<feature type="non-terminal residue" evidence="1">
    <location>
        <position position="28"/>
    </location>
</feature>
<reference evidence="1" key="1">
    <citation type="journal article" date="2015" name="BMC Genomics">
        <title>Comparative genomics of Fructobacillus spp. and Leuconostoc spp. reveals niche-specific evolution of Fructobacillus spp.</title>
        <authorList>
            <person name="Endo A."/>
            <person name="Tanizawa Y."/>
            <person name="Tanaka N."/>
            <person name="Maeno S."/>
            <person name="Kumar H."/>
            <person name="Shiwa Y."/>
            <person name="Okada S."/>
            <person name="Yoshikawa H."/>
            <person name="Dicks L."/>
            <person name="Nakagawa J."/>
            <person name="Arita M."/>
        </authorList>
    </citation>
    <scope>NUCLEOTIDE SEQUENCE [LARGE SCALE GENOMIC DNA]</scope>
    <source>
        <strain evidence="1">F214-1</strain>
    </source>
</reference>
<accession>A0A3F3H270</accession>
<dbReference type="AlphaFoldDB" id="A0A3F3H270"/>
<organism evidence="1">
    <name type="scientific">Fructobacillus tropaeoli</name>
    <dbReference type="NCBI Taxonomy" id="709323"/>
    <lineage>
        <taxon>Bacteria</taxon>
        <taxon>Bacillati</taxon>
        <taxon>Bacillota</taxon>
        <taxon>Bacilli</taxon>
        <taxon>Lactobacillales</taxon>
        <taxon>Lactobacillaceae</taxon>
        <taxon>Fructobacillus</taxon>
    </lineage>
</organism>
<proteinExistence type="predicted"/>
<name>A0A3F3H270_9LACO</name>
<dbReference type="Proteomes" id="UP000064514">
    <property type="component" value="Unassembled WGS sequence"/>
</dbReference>
<sequence>MIDKEILFRIKRKTDPTLFAHEVEDFTA</sequence>
<gene>
    <name evidence="1" type="ORF">FTRO_0350030</name>
</gene>